<dbReference type="InterPro" id="IPR003607">
    <property type="entry name" value="HD/PDEase_dom"/>
</dbReference>
<dbReference type="Gene3D" id="1.10.3210.10">
    <property type="entry name" value="Hypothetical protein af1432"/>
    <property type="match status" value="1"/>
</dbReference>
<dbReference type="PANTHER" id="PTHR21262">
    <property type="entry name" value="GUANOSINE-3',5'-BIS DIPHOSPHATE 3'-PYROPHOSPHOHYDROLASE"/>
    <property type="match status" value="1"/>
</dbReference>
<dbReference type="EMBL" id="BART01000044">
    <property type="protein sequence ID" value="GAG62432.1"/>
    <property type="molecule type" value="Genomic_DNA"/>
</dbReference>
<evidence type="ECO:0000313" key="3">
    <source>
        <dbReference type="EMBL" id="GAG62432.1"/>
    </source>
</evidence>
<evidence type="ECO:0000259" key="2">
    <source>
        <dbReference type="PROSITE" id="PS51831"/>
    </source>
</evidence>
<accession>X0ZWZ3</accession>
<dbReference type="GO" id="GO:0005886">
    <property type="term" value="C:plasma membrane"/>
    <property type="evidence" value="ECO:0007669"/>
    <property type="project" value="TreeGrafter"/>
</dbReference>
<dbReference type="PANTHER" id="PTHR21262:SF31">
    <property type="entry name" value="GTP PYROPHOSPHOKINASE"/>
    <property type="match status" value="1"/>
</dbReference>
<name>X0ZWZ3_9ZZZZ</name>
<protein>
    <recommendedName>
        <fullName evidence="2">HD domain-containing protein</fullName>
    </recommendedName>
</protein>
<dbReference type="Pfam" id="PF13328">
    <property type="entry name" value="HD_4"/>
    <property type="match status" value="1"/>
</dbReference>
<proteinExistence type="inferred from homology"/>
<dbReference type="FunFam" id="1.10.3210.10:FF:000001">
    <property type="entry name" value="GTP pyrophosphokinase RelA"/>
    <property type="match status" value="1"/>
</dbReference>
<dbReference type="SUPFAM" id="SSF109604">
    <property type="entry name" value="HD-domain/PDEase-like"/>
    <property type="match status" value="1"/>
</dbReference>
<dbReference type="SMART" id="SM00471">
    <property type="entry name" value="HDc"/>
    <property type="match status" value="1"/>
</dbReference>
<sequence length="196" mass="22468">MKKNVKELENLIKKVKEYNPNVDHQIITKAFNLAREKHDGQLRESGDPFISHPLGVANIVADLKLDTTSIVCSILHDIIEDTDISLSYVEKEFGKIAAIIVDGLTKINKISFETVEEEQAENLRKMMIAMSEDIRIILIKLSDRLHNMRTLSALSLERQKIKAKETIDIFIPLAHRLGISQVQRELEEKSRKMLLR</sequence>
<evidence type="ECO:0000256" key="1">
    <source>
        <dbReference type="ARBA" id="ARBA00007476"/>
    </source>
</evidence>
<reference evidence="3" key="1">
    <citation type="journal article" date="2014" name="Front. Microbiol.">
        <title>High frequency of phylogenetically diverse reductive dehalogenase-homologous genes in deep subseafloor sedimentary metagenomes.</title>
        <authorList>
            <person name="Kawai M."/>
            <person name="Futagami T."/>
            <person name="Toyoda A."/>
            <person name="Takaki Y."/>
            <person name="Nishi S."/>
            <person name="Hori S."/>
            <person name="Arai W."/>
            <person name="Tsubouchi T."/>
            <person name="Morono Y."/>
            <person name="Uchiyama I."/>
            <person name="Ito T."/>
            <person name="Fujiyama A."/>
            <person name="Inagaki F."/>
            <person name="Takami H."/>
        </authorList>
    </citation>
    <scope>NUCLEOTIDE SEQUENCE</scope>
    <source>
        <strain evidence="3">Expedition CK06-06</strain>
    </source>
</reference>
<comment type="similarity">
    <text evidence="1">Belongs to the RelA/SpoT family.</text>
</comment>
<dbReference type="PROSITE" id="PS51831">
    <property type="entry name" value="HD"/>
    <property type="match status" value="1"/>
</dbReference>
<dbReference type="InterPro" id="IPR006674">
    <property type="entry name" value="HD_domain"/>
</dbReference>
<feature type="domain" description="HD" evidence="2">
    <location>
        <begin position="49"/>
        <end position="148"/>
    </location>
</feature>
<dbReference type="CDD" id="cd00077">
    <property type="entry name" value="HDc"/>
    <property type="match status" value="1"/>
</dbReference>
<gene>
    <name evidence="3" type="ORF">S01H4_00349</name>
</gene>
<dbReference type="AlphaFoldDB" id="X0ZWZ3"/>
<organism evidence="3">
    <name type="scientific">marine sediment metagenome</name>
    <dbReference type="NCBI Taxonomy" id="412755"/>
    <lineage>
        <taxon>unclassified sequences</taxon>
        <taxon>metagenomes</taxon>
        <taxon>ecological metagenomes</taxon>
    </lineage>
</organism>
<comment type="caution">
    <text evidence="3">The sequence shown here is derived from an EMBL/GenBank/DDBJ whole genome shotgun (WGS) entry which is preliminary data.</text>
</comment>